<gene>
    <name evidence="10" type="ORF">H3Z82_08740</name>
</gene>
<dbReference type="InterPro" id="IPR056441">
    <property type="entry name" value="Beta-barrel_GLAA-B_II"/>
</dbReference>
<accession>A0A7W2M560</accession>
<evidence type="ECO:0000256" key="4">
    <source>
        <dbReference type="ARBA" id="ARBA00022737"/>
    </source>
</evidence>
<proteinExistence type="predicted"/>
<protein>
    <submittedName>
        <fullName evidence="10">Right-handed parallel beta-helix repeat-containing protein</fullName>
    </submittedName>
</protein>
<keyword evidence="6" id="KW-0326">Glycosidase</keyword>
<name>A0A7W2M560_9FLAO</name>
<dbReference type="SMART" id="SM00710">
    <property type="entry name" value="PbH1"/>
    <property type="match status" value="5"/>
</dbReference>
<evidence type="ECO:0000259" key="7">
    <source>
        <dbReference type="Pfam" id="PF13229"/>
    </source>
</evidence>
<dbReference type="GO" id="GO:0004557">
    <property type="term" value="F:alpha-galactosidase activity"/>
    <property type="evidence" value="ECO:0007669"/>
    <property type="project" value="UniProtKB-EC"/>
</dbReference>
<dbReference type="InterPro" id="IPR012334">
    <property type="entry name" value="Pectin_lyas_fold"/>
</dbReference>
<evidence type="ECO:0000256" key="1">
    <source>
        <dbReference type="ARBA" id="ARBA00001255"/>
    </source>
</evidence>
<dbReference type="InterPro" id="IPR039448">
    <property type="entry name" value="Beta_helix"/>
</dbReference>
<dbReference type="InterPro" id="IPR011050">
    <property type="entry name" value="Pectin_lyase_fold/virulence"/>
</dbReference>
<feature type="domain" description="GLAA-B beta-barrel" evidence="8">
    <location>
        <begin position="138"/>
        <end position="229"/>
    </location>
</feature>
<evidence type="ECO:0000256" key="6">
    <source>
        <dbReference type="ARBA" id="ARBA00023295"/>
    </source>
</evidence>
<comment type="caution">
    <text evidence="10">The sequence shown here is derived from an EMBL/GenBank/DDBJ whole genome shotgun (WGS) entry which is preliminary data.</text>
</comment>
<dbReference type="Pfam" id="PF23763">
    <property type="entry name" value="Beta-barrel_GLAA-B_I"/>
    <property type="match status" value="1"/>
</dbReference>
<dbReference type="Gene3D" id="2.160.20.10">
    <property type="entry name" value="Single-stranded right-handed beta-helix, Pectin lyase-like"/>
    <property type="match status" value="1"/>
</dbReference>
<evidence type="ECO:0000313" key="10">
    <source>
        <dbReference type="EMBL" id="MBA6152807.1"/>
    </source>
</evidence>
<dbReference type="Pfam" id="PF13229">
    <property type="entry name" value="Beta_helix"/>
    <property type="match status" value="1"/>
</dbReference>
<keyword evidence="11" id="KW-1185">Reference proteome</keyword>
<evidence type="ECO:0000256" key="3">
    <source>
        <dbReference type="ARBA" id="ARBA00022729"/>
    </source>
</evidence>
<keyword evidence="3" id="KW-0732">Signal</keyword>
<feature type="domain" description="Right handed beta helix" evidence="7">
    <location>
        <begin position="412"/>
        <end position="538"/>
    </location>
</feature>
<dbReference type="RefSeq" id="WP_182205020.1">
    <property type="nucleotide sequence ID" value="NZ_JACGLT010000005.1"/>
</dbReference>
<organism evidence="10 11">
    <name type="scientific">Gelidibacter maritimus</name>
    <dbReference type="NCBI Taxonomy" id="2761487"/>
    <lineage>
        <taxon>Bacteria</taxon>
        <taxon>Pseudomonadati</taxon>
        <taxon>Bacteroidota</taxon>
        <taxon>Flavobacteriia</taxon>
        <taxon>Flavobacteriales</taxon>
        <taxon>Flavobacteriaceae</taxon>
        <taxon>Gelidibacter</taxon>
    </lineage>
</organism>
<comment type="catalytic activity">
    <reaction evidence="2">
        <text>Hydrolysis of terminal, non-reducing branched (1-&gt;3)-alpha-D-galactosidic residues, producing free D-galactose.</text>
        <dbReference type="EC" id="3.2.1.n1"/>
    </reaction>
</comment>
<evidence type="ECO:0000313" key="11">
    <source>
        <dbReference type="Proteomes" id="UP000541857"/>
    </source>
</evidence>
<dbReference type="AlphaFoldDB" id="A0A7W2M560"/>
<evidence type="ECO:0000259" key="9">
    <source>
        <dbReference type="Pfam" id="PF23764"/>
    </source>
</evidence>
<keyword evidence="5" id="KW-0378">Hydrolase</keyword>
<evidence type="ECO:0000259" key="8">
    <source>
        <dbReference type="Pfam" id="PF23763"/>
    </source>
</evidence>
<dbReference type="EMBL" id="JACGLT010000005">
    <property type="protein sequence ID" value="MBA6152807.1"/>
    <property type="molecule type" value="Genomic_DNA"/>
</dbReference>
<evidence type="ECO:0000256" key="5">
    <source>
        <dbReference type="ARBA" id="ARBA00022801"/>
    </source>
</evidence>
<reference evidence="10 11" key="1">
    <citation type="submission" date="2020-07" db="EMBL/GenBank/DDBJ databases">
        <title>Bacterium isolated from marine sediment.</title>
        <authorList>
            <person name="Shang D."/>
        </authorList>
    </citation>
    <scope>NUCLEOTIDE SEQUENCE [LARGE SCALE GENOMIC DNA]</scope>
    <source>
        <strain evidence="10 11">F6074</strain>
    </source>
</reference>
<dbReference type="InterPro" id="IPR006626">
    <property type="entry name" value="PbH1"/>
</dbReference>
<dbReference type="Pfam" id="PF23764">
    <property type="entry name" value="Beta-barrel_GLAA-B_II"/>
    <property type="match status" value="1"/>
</dbReference>
<comment type="catalytic activity">
    <reaction evidence="1">
        <text>Hydrolysis of terminal, non-reducing alpha-D-galactose residues in alpha-D-galactosides, including galactose oligosaccharides, galactomannans and galactolipids.</text>
        <dbReference type="EC" id="3.2.1.22"/>
    </reaction>
</comment>
<keyword evidence="4" id="KW-0677">Repeat</keyword>
<evidence type="ECO:0000256" key="2">
    <source>
        <dbReference type="ARBA" id="ARBA00001271"/>
    </source>
</evidence>
<dbReference type="SUPFAM" id="SSF51126">
    <property type="entry name" value="Pectin lyase-like"/>
    <property type="match status" value="1"/>
</dbReference>
<sequence>MQSNTASQIQEHKKLIKAEDFGIIPNTSKDMAPFFNDLIQEVSKFSNVTIKFQEGRYDFWPEHSPKREYFISNTSSEIECPSKTKTIALLLEGLENITIEGNGALFIMHGKMINFAFVNCKNIIMQNISFDYERATMSELKLEAVSTNSITASINPSSTFRIIEHQIEFYGDNWTLEKHHTIAVDPEMAAWYYSDFGPLLKSKAEKIAPYKVVFTGDFSKANYKEGQVLTVRDPIRDQVGGFIAYSKNVELKNVNMHYMHGMGIISQFSDNITFDAVNVQPRKETGRLIAAFADAFHFSGCKGQITIKNCTTNGAHDDAVNIHGTHLKIREKLAHNIVNLEFMNHQTYGFDAFFKGDTLNFTHSKSLQVYGQGIVKKVAKISDRIVQIVLMEDLPNDLKINDVVENITWTPSVTIKDNYFSGTNTRGVLLTTRRKSVIENNVFYRTGMHAILIANDASSWYEAGAVRDVTIRGNQFIECGYNQSPDSYIINIWPENHETVPNYFVHENIVIEDNLFQSFDTPILKAKSTKGILFEYNKIVVSDIFEHLKAGRPSFYFDQCTEVCLILEKFDSNNFEAMTTTKNMSNNDIIVKDSKQINPKY</sequence>
<dbReference type="Proteomes" id="UP000541857">
    <property type="component" value="Unassembled WGS sequence"/>
</dbReference>
<feature type="domain" description="GLAA-B beta-barrel" evidence="9">
    <location>
        <begin position="338"/>
        <end position="404"/>
    </location>
</feature>
<dbReference type="InterPro" id="IPR057275">
    <property type="entry name" value="Beta-barrel_GLAA-B_I"/>
</dbReference>